<dbReference type="InterPro" id="IPR009003">
    <property type="entry name" value="Peptidase_S1_PA"/>
</dbReference>
<protein>
    <submittedName>
        <fullName evidence="3">Uncharacterized protein LOC106012958</fullName>
    </submittedName>
</protein>
<proteinExistence type="predicted"/>
<keyword evidence="1" id="KW-0732">Signal</keyword>
<dbReference type="GeneID" id="106012958"/>
<sequence length="155" mass="16826">MMGHSELQSFCVGFLVSALVIASCAQTQRPGLCVQNGGRCVYIKNRCPYGTDVNNRYSNFYGCLRADQKCCSPVKSLGASASRRHTRCGIGSLSPPTSRILDGVPSGNCDWPFVVSIRSRNLASRVLTYNQSTHACQGVIVGSQWVLTSPFCVLR</sequence>
<name>A0ABM1A8H4_APLCA</name>
<dbReference type="InterPro" id="IPR043504">
    <property type="entry name" value="Peptidase_S1_PA_chymotrypsin"/>
</dbReference>
<feature type="chain" id="PRO_5046451260" evidence="1">
    <location>
        <begin position="26"/>
        <end position="155"/>
    </location>
</feature>
<feature type="signal peptide" evidence="1">
    <location>
        <begin position="1"/>
        <end position="25"/>
    </location>
</feature>
<keyword evidence="2" id="KW-1185">Reference proteome</keyword>
<evidence type="ECO:0000313" key="3">
    <source>
        <dbReference type="RefSeq" id="XP_012942855.2"/>
    </source>
</evidence>
<dbReference type="Proteomes" id="UP000694888">
    <property type="component" value="Unplaced"/>
</dbReference>
<dbReference type="Gene3D" id="2.40.10.10">
    <property type="entry name" value="Trypsin-like serine proteases"/>
    <property type="match status" value="1"/>
</dbReference>
<dbReference type="RefSeq" id="XP_012942855.2">
    <property type="nucleotide sequence ID" value="XM_013087401.2"/>
</dbReference>
<accession>A0ABM1A8H4</accession>
<dbReference type="SUPFAM" id="SSF50494">
    <property type="entry name" value="Trypsin-like serine proteases"/>
    <property type="match status" value="1"/>
</dbReference>
<organism evidence="2 3">
    <name type="scientific">Aplysia californica</name>
    <name type="common">California sea hare</name>
    <dbReference type="NCBI Taxonomy" id="6500"/>
    <lineage>
        <taxon>Eukaryota</taxon>
        <taxon>Metazoa</taxon>
        <taxon>Spiralia</taxon>
        <taxon>Lophotrochozoa</taxon>
        <taxon>Mollusca</taxon>
        <taxon>Gastropoda</taxon>
        <taxon>Heterobranchia</taxon>
        <taxon>Euthyneura</taxon>
        <taxon>Tectipleura</taxon>
        <taxon>Aplysiida</taxon>
        <taxon>Aplysioidea</taxon>
        <taxon>Aplysiidae</taxon>
        <taxon>Aplysia</taxon>
    </lineage>
</organism>
<reference evidence="3" key="1">
    <citation type="submission" date="2025-08" db="UniProtKB">
        <authorList>
            <consortium name="RefSeq"/>
        </authorList>
    </citation>
    <scope>IDENTIFICATION</scope>
</reference>
<gene>
    <name evidence="3" type="primary">LOC106012958</name>
</gene>
<evidence type="ECO:0000313" key="2">
    <source>
        <dbReference type="Proteomes" id="UP000694888"/>
    </source>
</evidence>
<evidence type="ECO:0000256" key="1">
    <source>
        <dbReference type="SAM" id="SignalP"/>
    </source>
</evidence>